<comment type="subcellular location">
    <subcellularLocation>
        <location evidence="1">Nucleus</location>
    </subcellularLocation>
</comment>
<protein>
    <recommendedName>
        <fullName evidence="11">Protein artemis</fullName>
    </recommendedName>
    <alternativeName>
        <fullName evidence="12">DNA cross-link repair 1C protein</fullName>
    </alternativeName>
</protein>
<keyword evidence="9" id="KW-0234">DNA repair</keyword>
<dbReference type="GO" id="GO:0005634">
    <property type="term" value="C:nucleus"/>
    <property type="evidence" value="ECO:0007669"/>
    <property type="project" value="UniProtKB-SubCell"/>
</dbReference>
<dbReference type="Proteomes" id="UP000193067">
    <property type="component" value="Unassembled WGS sequence"/>
</dbReference>
<keyword evidence="16" id="KW-1185">Reference proteome</keyword>
<dbReference type="GO" id="GO:0006310">
    <property type="term" value="P:DNA recombination"/>
    <property type="evidence" value="ECO:0007669"/>
    <property type="project" value="UniProtKB-KW"/>
</dbReference>
<keyword evidence="6" id="KW-0378">Hydrolase</keyword>
<dbReference type="GO" id="GO:0004519">
    <property type="term" value="F:endonuclease activity"/>
    <property type="evidence" value="ECO:0007669"/>
    <property type="project" value="UniProtKB-KW"/>
</dbReference>
<proteinExistence type="inferred from homology"/>
<keyword evidence="3" id="KW-0540">Nuclease</keyword>
<evidence type="ECO:0000256" key="2">
    <source>
        <dbReference type="ARBA" id="ARBA00010304"/>
    </source>
</evidence>
<dbReference type="STRING" id="1353009.A0A1Y2I9T4"/>
<dbReference type="SUPFAM" id="SSF56281">
    <property type="entry name" value="Metallo-hydrolase/oxidoreductase"/>
    <property type="match status" value="2"/>
</dbReference>
<keyword evidence="5" id="KW-0227">DNA damage</keyword>
<evidence type="ECO:0000256" key="6">
    <source>
        <dbReference type="ARBA" id="ARBA00022801"/>
    </source>
</evidence>
<evidence type="ECO:0000256" key="1">
    <source>
        <dbReference type="ARBA" id="ARBA00004123"/>
    </source>
</evidence>
<feature type="domain" description="DNA repair metallo-beta-lactamase" evidence="14">
    <location>
        <begin position="299"/>
        <end position="399"/>
    </location>
</feature>
<dbReference type="GO" id="GO:0035312">
    <property type="term" value="F:5'-3' DNA exonuclease activity"/>
    <property type="evidence" value="ECO:0007669"/>
    <property type="project" value="TreeGrafter"/>
</dbReference>
<evidence type="ECO:0000256" key="9">
    <source>
        <dbReference type="ARBA" id="ARBA00023204"/>
    </source>
</evidence>
<dbReference type="Pfam" id="PF07522">
    <property type="entry name" value="DRMBL"/>
    <property type="match status" value="1"/>
</dbReference>
<dbReference type="InterPro" id="IPR011084">
    <property type="entry name" value="DRMBL"/>
</dbReference>
<keyword evidence="8" id="KW-0233">DNA recombination</keyword>
<dbReference type="InterPro" id="IPR036866">
    <property type="entry name" value="RibonucZ/Hydroxyglut_hydro"/>
</dbReference>
<evidence type="ECO:0000256" key="11">
    <source>
        <dbReference type="ARBA" id="ARBA00039759"/>
    </source>
</evidence>
<evidence type="ECO:0000259" key="14">
    <source>
        <dbReference type="Pfam" id="PF07522"/>
    </source>
</evidence>
<evidence type="ECO:0000256" key="4">
    <source>
        <dbReference type="ARBA" id="ARBA00022759"/>
    </source>
</evidence>
<feature type="compositionally biased region" description="Basic and acidic residues" evidence="13">
    <location>
        <begin position="829"/>
        <end position="846"/>
    </location>
</feature>
<reference evidence="15 16" key="1">
    <citation type="journal article" date="2015" name="Biotechnol. Biofuels">
        <title>Enhanced degradation of softwood versus hardwood by the white-rot fungus Pycnoporus coccineus.</title>
        <authorList>
            <person name="Couturier M."/>
            <person name="Navarro D."/>
            <person name="Chevret D."/>
            <person name="Henrissat B."/>
            <person name="Piumi F."/>
            <person name="Ruiz-Duenas F.J."/>
            <person name="Martinez A.T."/>
            <person name="Grigoriev I.V."/>
            <person name="Riley R."/>
            <person name="Lipzen A."/>
            <person name="Berrin J.G."/>
            <person name="Master E.R."/>
            <person name="Rosso M.N."/>
        </authorList>
    </citation>
    <scope>NUCLEOTIDE SEQUENCE [LARGE SCALE GENOMIC DNA]</scope>
    <source>
        <strain evidence="15 16">BRFM310</strain>
    </source>
</reference>
<evidence type="ECO:0000256" key="10">
    <source>
        <dbReference type="ARBA" id="ARBA00023242"/>
    </source>
</evidence>
<evidence type="ECO:0000256" key="8">
    <source>
        <dbReference type="ARBA" id="ARBA00023172"/>
    </source>
</evidence>
<evidence type="ECO:0000256" key="13">
    <source>
        <dbReference type="SAM" id="MobiDB-lite"/>
    </source>
</evidence>
<dbReference type="PANTHER" id="PTHR23240:SF8">
    <property type="entry name" value="PROTEIN ARTEMIS"/>
    <property type="match status" value="1"/>
</dbReference>
<evidence type="ECO:0000256" key="5">
    <source>
        <dbReference type="ARBA" id="ARBA00022763"/>
    </source>
</evidence>
<dbReference type="GO" id="GO:0000723">
    <property type="term" value="P:telomere maintenance"/>
    <property type="evidence" value="ECO:0007669"/>
    <property type="project" value="TreeGrafter"/>
</dbReference>
<dbReference type="AlphaFoldDB" id="A0A1Y2I9T4"/>
<sequence>MPQGTPYNAFIPPYPIRVDDFATPSPLATTSSSTSNPQSPVVGLYLLTHTHTDHLNGLAARSFGQTVVCSYDAKEMLLRHEVYAERALRDMDLRAQNVRTFAHLRVNPQRLEDGTVEYAGSRDLLHPVYLHVPTVFRLSDEEAVTLTLLDANHCPGAVMFLVEGNKGAVLHTGDFRAEPWFIESLRHNPFVQKYLDAPQVSSSTLRNQVKSTPKLDVIYLDTACLLNNYDVPAKADAANGVAGLMALFPETTRFFINAWTWGYEELYKAVARTFGSKIHVDRYKHGIYSHITGDPFLTLIITKDGSSTRFHACERFNRCEHVRVDGRESHTPAGHHVVYVNPVNMGTTAWEAYVAQTREQVLRGEAVNNLLVPLARHSPLPELRAFVSLFKPRRVEPNTLDPNLKGLDAACLKAMFAGCLAEDDSPSVKDPVADFCDSHAMEPPAVSLDEIDPALLDGTDDDEDVALKNLEGEGAREIAEKWADSGRMRKKLQVMKDFLPARYRVVVEQILEGTYNRRAKASHYSSDDLSVPRVPMLAAQPTLVSEERPQAVGRTFQGRTSAAETKAAMARLSFVVPKVLQSPTADSDTDDDDDEGHALTAHLLWAEEAGLPAELSAYGLPIPDRSSSPLPESAEQPVAGPSRMSPQRVRIPKQMPLTPTSSRGSQDLAHWLRSSPPPATPERSSSPQELLADDEQPPRTPHGGVLLDSPFEPTTLRKGKMTQMPTPETRRRPNLNHFAAAVHPQPPSATARPKLAPVLPNTQQKTLAREAPSPKRASEGRRSDAAPPLLDLRRCRKHPCPQDEADGADVAAAEHVQKRRRVGPSNVDEASRRLAGHDSAGIDKAADASLSPLHSESRVRMPAVTRVRTLEHDSTTYSSASARVVDAMQTSSVGSLAASGTKKEQQRAERLRIAEKLARAMPDRVVPSFWAKHEQLRRKEELKLQIASTQRSSMDVASVLKASQCNNIVATDKEKAPEPSRTELSRLPSQDEEMSDEYAQKIRRRAEEFKKSLARGLRPGAVIPRLRCLESQEEEPL</sequence>
<dbReference type="GO" id="GO:0003684">
    <property type="term" value="F:damaged DNA binding"/>
    <property type="evidence" value="ECO:0007669"/>
    <property type="project" value="TreeGrafter"/>
</dbReference>
<evidence type="ECO:0000313" key="16">
    <source>
        <dbReference type="Proteomes" id="UP000193067"/>
    </source>
</evidence>
<accession>A0A1Y2I9T4</accession>
<comment type="similarity">
    <text evidence="2">Belongs to the DNA repair metallo-beta-lactamase (DRMBL) family.</text>
</comment>
<keyword evidence="10" id="KW-0539">Nucleus</keyword>
<evidence type="ECO:0000256" key="7">
    <source>
        <dbReference type="ARBA" id="ARBA00022839"/>
    </source>
</evidence>
<keyword evidence="7" id="KW-0269">Exonuclease</keyword>
<feature type="region of interest" description="Disordered" evidence="13">
    <location>
        <begin position="971"/>
        <end position="998"/>
    </location>
</feature>
<feature type="compositionally biased region" description="Basic and acidic residues" evidence="13">
    <location>
        <begin position="772"/>
        <end position="784"/>
    </location>
</feature>
<evidence type="ECO:0000313" key="15">
    <source>
        <dbReference type="EMBL" id="OSC97473.1"/>
    </source>
</evidence>
<dbReference type="EMBL" id="KZ084150">
    <property type="protein sequence ID" value="OSC97473.1"/>
    <property type="molecule type" value="Genomic_DNA"/>
</dbReference>
<dbReference type="OrthoDB" id="5561659at2759"/>
<dbReference type="Gene3D" id="3.60.15.10">
    <property type="entry name" value="Ribonuclease Z/Hydroxyacylglutathione hydrolase-like"/>
    <property type="match status" value="1"/>
</dbReference>
<feature type="compositionally biased region" description="Basic and acidic residues" evidence="13">
    <location>
        <begin position="971"/>
        <end position="984"/>
    </location>
</feature>
<dbReference type="PANTHER" id="PTHR23240">
    <property type="entry name" value="DNA CROSS-LINK REPAIR PROTEIN PSO2/SNM1-RELATED"/>
    <property type="match status" value="1"/>
</dbReference>
<gene>
    <name evidence="15" type="ORF">PYCCODRAFT_1454873</name>
</gene>
<dbReference type="GO" id="GO:0036297">
    <property type="term" value="P:interstrand cross-link repair"/>
    <property type="evidence" value="ECO:0007669"/>
    <property type="project" value="TreeGrafter"/>
</dbReference>
<evidence type="ECO:0000256" key="12">
    <source>
        <dbReference type="ARBA" id="ARBA00042677"/>
    </source>
</evidence>
<organism evidence="15 16">
    <name type="scientific">Trametes coccinea (strain BRFM310)</name>
    <name type="common">Pycnoporus coccineus</name>
    <dbReference type="NCBI Taxonomy" id="1353009"/>
    <lineage>
        <taxon>Eukaryota</taxon>
        <taxon>Fungi</taxon>
        <taxon>Dikarya</taxon>
        <taxon>Basidiomycota</taxon>
        <taxon>Agaricomycotina</taxon>
        <taxon>Agaricomycetes</taxon>
        <taxon>Polyporales</taxon>
        <taxon>Polyporaceae</taxon>
        <taxon>Trametes</taxon>
    </lineage>
</organism>
<keyword evidence="4" id="KW-0255">Endonuclease</keyword>
<evidence type="ECO:0000256" key="3">
    <source>
        <dbReference type="ARBA" id="ARBA00022722"/>
    </source>
</evidence>
<dbReference type="GO" id="GO:0006303">
    <property type="term" value="P:double-strand break repair via nonhomologous end joining"/>
    <property type="evidence" value="ECO:0007669"/>
    <property type="project" value="TreeGrafter"/>
</dbReference>
<feature type="region of interest" description="Disordered" evidence="13">
    <location>
        <begin position="617"/>
        <end position="859"/>
    </location>
</feature>
<name>A0A1Y2I9T4_TRAC3</name>